<organism evidence="4 5">
    <name type="scientific">Candidatus Gallacutalibacter pullicola</name>
    <dbReference type="NCBI Taxonomy" id="2840830"/>
    <lineage>
        <taxon>Bacteria</taxon>
        <taxon>Bacillati</taxon>
        <taxon>Bacillota</taxon>
        <taxon>Clostridia</taxon>
        <taxon>Eubacteriales</taxon>
        <taxon>Candidatus Gallacutalibacter</taxon>
    </lineage>
</organism>
<gene>
    <name evidence="4" type="ORF">IAA54_09780</name>
</gene>
<evidence type="ECO:0000259" key="3">
    <source>
        <dbReference type="Pfam" id="PF25087"/>
    </source>
</evidence>
<dbReference type="AlphaFoldDB" id="A0A9D1DS74"/>
<name>A0A9D1DS74_9FIRM</name>
<evidence type="ECO:0000256" key="1">
    <source>
        <dbReference type="ARBA" id="ARBA00022679"/>
    </source>
</evidence>
<dbReference type="SUPFAM" id="SSF51161">
    <property type="entry name" value="Trimeric LpxA-like enzymes"/>
    <property type="match status" value="1"/>
</dbReference>
<dbReference type="GO" id="GO:0016779">
    <property type="term" value="F:nucleotidyltransferase activity"/>
    <property type="evidence" value="ECO:0007669"/>
    <property type="project" value="UniProtKB-ARBA"/>
</dbReference>
<protein>
    <submittedName>
        <fullName evidence="4">UDP-N-acetylglucosamine pyrophosphorylase</fullName>
    </submittedName>
</protein>
<evidence type="ECO:0000313" key="5">
    <source>
        <dbReference type="Proteomes" id="UP000886785"/>
    </source>
</evidence>
<feature type="domain" description="Mannose-1-phosphate guanyltransferase C-terminal" evidence="3">
    <location>
        <begin position="74"/>
        <end position="191"/>
    </location>
</feature>
<dbReference type="PANTHER" id="PTHR43584:SF8">
    <property type="entry name" value="N-ACETYLMURAMATE ALPHA-1-PHOSPHATE URIDYLYLTRANSFERASE"/>
    <property type="match status" value="1"/>
</dbReference>
<dbReference type="InterPro" id="IPR011004">
    <property type="entry name" value="Trimer_LpxA-like_sf"/>
</dbReference>
<evidence type="ECO:0000313" key="4">
    <source>
        <dbReference type="EMBL" id="HIR57946.1"/>
    </source>
</evidence>
<dbReference type="PANTHER" id="PTHR43584">
    <property type="entry name" value="NUCLEOTIDYL TRANSFERASE"/>
    <property type="match status" value="1"/>
</dbReference>
<dbReference type="Proteomes" id="UP000886785">
    <property type="component" value="Unassembled WGS sequence"/>
</dbReference>
<dbReference type="InterPro" id="IPR056729">
    <property type="entry name" value="GMPPB_C"/>
</dbReference>
<dbReference type="GO" id="GO:0016746">
    <property type="term" value="F:acyltransferase activity"/>
    <property type="evidence" value="ECO:0007669"/>
    <property type="project" value="UniProtKB-KW"/>
</dbReference>
<sequence length="225" mass="24178">MTVQEKLTVKQLYTLSHTLAAPLLEAVDYPWEVLPKIGEFVRRLGESLPQEEYRCVDTDVWIAVSASIAPSVTIKGPCIIGPETEVRPGAFLRGNILVGSGCVIGNSTELKNVIIFDSVQVPHYNYVGDSVLGYKSHMGAGAITSNVKSDKSLVTVHGLEGNIETGLKKFGAMLGDFVEVGCNSVLNPGTVIGRESNIYPLSCVRGFVPSRSIFKTGGVIVEKHS</sequence>
<reference evidence="4" key="2">
    <citation type="journal article" date="2021" name="PeerJ">
        <title>Extensive microbial diversity within the chicken gut microbiome revealed by metagenomics and culture.</title>
        <authorList>
            <person name="Gilroy R."/>
            <person name="Ravi A."/>
            <person name="Getino M."/>
            <person name="Pursley I."/>
            <person name="Horton D.L."/>
            <person name="Alikhan N.F."/>
            <person name="Baker D."/>
            <person name="Gharbi K."/>
            <person name="Hall N."/>
            <person name="Watson M."/>
            <person name="Adriaenssens E.M."/>
            <person name="Foster-Nyarko E."/>
            <person name="Jarju S."/>
            <person name="Secka A."/>
            <person name="Antonio M."/>
            <person name="Oren A."/>
            <person name="Chaudhuri R.R."/>
            <person name="La Ragione R."/>
            <person name="Hildebrand F."/>
            <person name="Pallen M.J."/>
        </authorList>
    </citation>
    <scope>NUCLEOTIDE SEQUENCE</scope>
    <source>
        <strain evidence="4">ChiSjej1B19-7085</strain>
    </source>
</reference>
<reference evidence="4" key="1">
    <citation type="submission" date="2020-10" db="EMBL/GenBank/DDBJ databases">
        <authorList>
            <person name="Gilroy R."/>
        </authorList>
    </citation>
    <scope>NUCLEOTIDE SEQUENCE</scope>
    <source>
        <strain evidence="4">ChiSjej1B19-7085</strain>
    </source>
</reference>
<comment type="caution">
    <text evidence="4">The sequence shown here is derived from an EMBL/GenBank/DDBJ whole genome shotgun (WGS) entry which is preliminary data.</text>
</comment>
<keyword evidence="2" id="KW-0012">Acyltransferase</keyword>
<dbReference type="EMBL" id="DVHF01000120">
    <property type="protein sequence ID" value="HIR57946.1"/>
    <property type="molecule type" value="Genomic_DNA"/>
</dbReference>
<accession>A0A9D1DS74</accession>
<dbReference type="Pfam" id="PF25087">
    <property type="entry name" value="GMPPB_C"/>
    <property type="match status" value="1"/>
</dbReference>
<dbReference type="InterPro" id="IPR050065">
    <property type="entry name" value="GlmU-like"/>
</dbReference>
<evidence type="ECO:0000256" key="2">
    <source>
        <dbReference type="ARBA" id="ARBA00023315"/>
    </source>
</evidence>
<proteinExistence type="predicted"/>
<dbReference type="Gene3D" id="2.160.10.10">
    <property type="entry name" value="Hexapeptide repeat proteins"/>
    <property type="match status" value="1"/>
</dbReference>
<keyword evidence="1" id="KW-0808">Transferase</keyword>